<keyword evidence="3" id="KW-1185">Reference proteome</keyword>
<comment type="caution">
    <text evidence="2">The sequence shown here is derived from an EMBL/GenBank/DDBJ whole genome shotgun (WGS) entry which is preliminary data.</text>
</comment>
<evidence type="ECO:0000313" key="2">
    <source>
        <dbReference type="EMBL" id="MBM1715355.1"/>
    </source>
</evidence>
<reference evidence="2 3" key="1">
    <citation type="submission" date="2021-01" db="EMBL/GenBank/DDBJ databases">
        <title>Diatom-associated Roseobacters Show Island Model of Population Structure.</title>
        <authorList>
            <person name="Qu L."/>
            <person name="Feng X."/>
            <person name="Chen Y."/>
            <person name="Li L."/>
            <person name="Wang X."/>
            <person name="Hu Z."/>
            <person name="Wang H."/>
            <person name="Luo H."/>
        </authorList>
    </citation>
    <scope>NUCLEOTIDE SEQUENCE [LARGE SCALE GENOMIC DNA]</scope>
    <source>
        <strain evidence="2 3">TR60-84</strain>
    </source>
</reference>
<gene>
    <name evidence="2" type="ORF">JQV55_17435</name>
</gene>
<accession>A0AAE2W157</accession>
<proteinExistence type="predicted"/>
<dbReference type="Gene3D" id="2.40.128.270">
    <property type="match status" value="1"/>
</dbReference>
<dbReference type="InterPro" id="IPR053147">
    <property type="entry name" value="Hsp_HslJ-like"/>
</dbReference>
<organism evidence="2 3">
    <name type="scientific">Sulfitobacter geojensis</name>
    <dbReference type="NCBI Taxonomy" id="1342299"/>
    <lineage>
        <taxon>Bacteria</taxon>
        <taxon>Pseudomonadati</taxon>
        <taxon>Pseudomonadota</taxon>
        <taxon>Alphaproteobacteria</taxon>
        <taxon>Rhodobacterales</taxon>
        <taxon>Roseobacteraceae</taxon>
        <taxon>Sulfitobacter</taxon>
    </lineage>
</organism>
<dbReference type="PANTHER" id="PTHR35535">
    <property type="entry name" value="HEAT SHOCK PROTEIN HSLJ"/>
    <property type="match status" value="1"/>
</dbReference>
<dbReference type="InterPro" id="IPR038670">
    <property type="entry name" value="HslJ-like_sf"/>
</dbReference>
<dbReference type="Proteomes" id="UP000732193">
    <property type="component" value="Unassembled WGS sequence"/>
</dbReference>
<dbReference type="RefSeq" id="WP_203243158.1">
    <property type="nucleotide sequence ID" value="NZ_JAFBRH010000005.1"/>
</dbReference>
<sequence>MPSHLILALILGLTILQPDETLRSYGGAAREWHLVTLNGTAFDATATLSFPSRNRITGQAPCNRYNSRNAAPYPWIAIEEIAATRRACPEMQAETAYFAALKSANVAVIDGDTLTLSDEEQPLLVFKARD</sequence>
<evidence type="ECO:0000313" key="3">
    <source>
        <dbReference type="Proteomes" id="UP000732193"/>
    </source>
</evidence>
<protein>
    <submittedName>
        <fullName evidence="2">META domain-containing protein</fullName>
    </submittedName>
</protein>
<name>A0AAE2W157_9RHOB</name>
<dbReference type="EMBL" id="JAFBRM010000005">
    <property type="protein sequence ID" value="MBM1715355.1"/>
    <property type="molecule type" value="Genomic_DNA"/>
</dbReference>
<evidence type="ECO:0000259" key="1">
    <source>
        <dbReference type="Pfam" id="PF03724"/>
    </source>
</evidence>
<dbReference type="PANTHER" id="PTHR35535:SF1">
    <property type="entry name" value="HEAT SHOCK PROTEIN HSLJ"/>
    <property type="match status" value="1"/>
</dbReference>
<feature type="domain" description="DUF306" evidence="1">
    <location>
        <begin position="30"/>
        <end position="127"/>
    </location>
</feature>
<dbReference type="InterPro" id="IPR005184">
    <property type="entry name" value="DUF306_Meta_HslJ"/>
</dbReference>
<dbReference type="AlphaFoldDB" id="A0AAE2W157"/>
<dbReference type="Pfam" id="PF03724">
    <property type="entry name" value="META"/>
    <property type="match status" value="1"/>
</dbReference>